<protein>
    <submittedName>
        <fullName evidence="2">Uncharacterized protein</fullName>
    </submittedName>
</protein>
<name>A0A6U3DKL3_9STRA</name>
<evidence type="ECO:0000313" key="2">
    <source>
        <dbReference type="EMBL" id="CAD9981022.1"/>
    </source>
</evidence>
<sequence length="106" mass="11657">MILGSPRPNPNRWRLGQIGGIDLQVLRRKPPEPSQPQRGGPKAVRLGIQGRRYVRSHDPLKQAAQPKVTSPVGAAPVTFDFVHGTHRWPNTQVGTNNVVPWSSKTG</sequence>
<dbReference type="EMBL" id="HBHT01029500">
    <property type="protein sequence ID" value="CAD9981020.1"/>
    <property type="molecule type" value="Transcribed_RNA"/>
</dbReference>
<evidence type="ECO:0000313" key="1">
    <source>
        <dbReference type="EMBL" id="CAD9981020.1"/>
    </source>
</evidence>
<proteinExistence type="predicted"/>
<dbReference type="AlphaFoldDB" id="A0A6U3DKL3"/>
<organism evidence="2">
    <name type="scientific">Entomoneis paludosa</name>
    <dbReference type="NCBI Taxonomy" id="265537"/>
    <lineage>
        <taxon>Eukaryota</taxon>
        <taxon>Sar</taxon>
        <taxon>Stramenopiles</taxon>
        <taxon>Ochrophyta</taxon>
        <taxon>Bacillariophyta</taxon>
        <taxon>Bacillariophyceae</taxon>
        <taxon>Bacillariophycidae</taxon>
        <taxon>Entomoneidaceae</taxon>
        <taxon>Entomoneis</taxon>
    </lineage>
</organism>
<accession>A0A6U3DKL3</accession>
<dbReference type="EMBL" id="HBHT01029501">
    <property type="protein sequence ID" value="CAD9981022.1"/>
    <property type="molecule type" value="Transcribed_RNA"/>
</dbReference>
<gene>
    <name evidence="1" type="ORF">APAL1065_LOCUS19821</name>
    <name evidence="2" type="ORF">APAL1065_LOCUS19822</name>
</gene>
<reference evidence="2" key="1">
    <citation type="submission" date="2021-01" db="EMBL/GenBank/DDBJ databases">
        <authorList>
            <person name="Corre E."/>
            <person name="Pelletier E."/>
            <person name="Niang G."/>
            <person name="Scheremetjew M."/>
            <person name="Finn R."/>
            <person name="Kale V."/>
            <person name="Holt S."/>
            <person name="Cochrane G."/>
            <person name="Meng A."/>
            <person name="Brown T."/>
            <person name="Cohen L."/>
        </authorList>
    </citation>
    <scope>NUCLEOTIDE SEQUENCE</scope>
    <source>
        <strain evidence="2">CCMP125</strain>
    </source>
</reference>